<dbReference type="EMBL" id="CAMAPE010000038">
    <property type="protein sequence ID" value="CAH9099929.1"/>
    <property type="molecule type" value="Genomic_DNA"/>
</dbReference>
<feature type="signal peptide" evidence="3">
    <location>
        <begin position="1"/>
        <end position="25"/>
    </location>
</feature>
<evidence type="ECO:0000256" key="2">
    <source>
        <dbReference type="SAM" id="Phobius"/>
    </source>
</evidence>
<dbReference type="InterPro" id="IPR025525">
    <property type="entry name" value="hAT-like_transposase_RNase-H"/>
</dbReference>
<evidence type="ECO:0000256" key="3">
    <source>
        <dbReference type="SAM" id="SignalP"/>
    </source>
</evidence>
<feature type="transmembrane region" description="Helical" evidence="2">
    <location>
        <begin position="738"/>
        <end position="765"/>
    </location>
</feature>
<feature type="domain" description="hAT-like transposase RNase-H fold" evidence="5">
    <location>
        <begin position="462"/>
        <end position="565"/>
    </location>
</feature>
<dbReference type="SMART" id="SM00614">
    <property type="entry name" value="ZnF_BED"/>
    <property type="match status" value="1"/>
</dbReference>
<keyword evidence="7" id="KW-1185">Reference proteome</keyword>
<evidence type="ECO:0000313" key="6">
    <source>
        <dbReference type="EMBL" id="CAH9099929.1"/>
    </source>
</evidence>
<feature type="chain" id="PRO_5040234065" description="BED-type domain-containing protein" evidence="3">
    <location>
        <begin position="26"/>
        <end position="767"/>
    </location>
</feature>
<accession>A0A9P0ZG30</accession>
<protein>
    <recommendedName>
        <fullName evidence="8">BED-type domain-containing protein</fullName>
    </recommendedName>
</protein>
<keyword evidence="1" id="KW-0238">DNA-binding</keyword>
<evidence type="ECO:0008006" key="8">
    <source>
        <dbReference type="Google" id="ProtNLM"/>
    </source>
</evidence>
<evidence type="ECO:0000313" key="7">
    <source>
        <dbReference type="Proteomes" id="UP001152484"/>
    </source>
</evidence>
<dbReference type="Pfam" id="PF05699">
    <property type="entry name" value="Dimer_Tnp_hAT"/>
    <property type="match status" value="1"/>
</dbReference>
<dbReference type="InterPro" id="IPR008906">
    <property type="entry name" value="HATC_C_dom"/>
</dbReference>
<sequence length="767" mass="87121">MMLCSIWKLALLSFLNYNFLSFIRMEVECMDTIPASGSQPPLTPVSQEPMMEAHDAGANTSTQQTNVPGNKRKEVESRSRIWDQFEKIKDSNGVVVKGKCIHCAKIYCCQSKKHGTSSLRNHILSCLKLPASNDARQALLTFQPVLCNPTSEKIGVLGTWVFDQVAIRRALAEMLIIDELSFRFVARQGFRKFISVACPRFQIPSRWTIARDIYQIFLDEKLSLKRLFREHTQRVSITTDTWTSVQRINYMCITAHFIDNEWKLNKKIISFVPVTSHKGEYLAKALESCLVDWGLKSIFTVTVDNASSNDTAIGFFKKKLLSWGASSVKVKYLHMRCIAHILNLAVQDGLKESDSSVQRVRDAVKYVRNSPARLQKFKDISDLIGMETKAGLHLDVPTRWNSTYLMLKSAMSNEKVFEAYEENESSYLVDLGSESPDVGDWIAIETLVVILKNFYDMTVRISGSLYVTANTFFSEISDLFLVLKEMVASETESVSHMGTSMKSKLDKYWGDPEKMNMLIFFTNVLDPRDKYEYMPHQLNALYDDKIGEAFFAKIKLGLNELYGDYVTNYDVSVSGSSQLSPSSVSLQSESTESRPVSKFKAQLKKQKQDSGLLGLKKNELELYLSENILEEDNEFDILRWWKLNGERLPILSKMARDILAVPISTVASESTFSTSGRVLDCFRSSLSAKIVEALICAQDWLRISNQPVSVEENIEEVERLEAELTDGNVDGGSSLDQIVVYFLPLSFRYVIYYIIISLMICYICFCQ</sequence>
<dbReference type="Pfam" id="PF14372">
    <property type="entry name" value="hAT-like_RNase-H"/>
    <property type="match status" value="1"/>
</dbReference>
<dbReference type="InterPro" id="IPR012337">
    <property type="entry name" value="RNaseH-like_sf"/>
</dbReference>
<feature type="domain" description="HAT C-terminal dimerisation" evidence="4">
    <location>
        <begin position="619"/>
        <end position="701"/>
    </location>
</feature>
<keyword evidence="2" id="KW-0472">Membrane</keyword>
<dbReference type="PANTHER" id="PTHR46481:SF8">
    <property type="entry name" value="ZINC FINGER BED DOMAIN-CONTAINING PROTEIN RICESLEEPER 1-LIKE"/>
    <property type="match status" value="1"/>
</dbReference>
<dbReference type="Proteomes" id="UP001152484">
    <property type="component" value="Unassembled WGS sequence"/>
</dbReference>
<evidence type="ECO:0000256" key="1">
    <source>
        <dbReference type="ARBA" id="ARBA00023125"/>
    </source>
</evidence>
<reference evidence="6" key="1">
    <citation type="submission" date="2022-07" db="EMBL/GenBank/DDBJ databases">
        <authorList>
            <person name="Macas J."/>
            <person name="Novak P."/>
            <person name="Neumann P."/>
        </authorList>
    </citation>
    <scope>NUCLEOTIDE SEQUENCE</scope>
</reference>
<organism evidence="6 7">
    <name type="scientific">Cuscuta europaea</name>
    <name type="common">European dodder</name>
    <dbReference type="NCBI Taxonomy" id="41803"/>
    <lineage>
        <taxon>Eukaryota</taxon>
        <taxon>Viridiplantae</taxon>
        <taxon>Streptophyta</taxon>
        <taxon>Embryophyta</taxon>
        <taxon>Tracheophyta</taxon>
        <taxon>Spermatophyta</taxon>
        <taxon>Magnoliopsida</taxon>
        <taxon>eudicotyledons</taxon>
        <taxon>Gunneridae</taxon>
        <taxon>Pentapetalae</taxon>
        <taxon>asterids</taxon>
        <taxon>lamiids</taxon>
        <taxon>Solanales</taxon>
        <taxon>Convolvulaceae</taxon>
        <taxon>Cuscuteae</taxon>
        <taxon>Cuscuta</taxon>
        <taxon>Cuscuta subgen. Cuscuta</taxon>
    </lineage>
</organism>
<keyword evidence="2" id="KW-0812">Transmembrane</keyword>
<comment type="caution">
    <text evidence="6">The sequence shown here is derived from an EMBL/GenBank/DDBJ whole genome shotgun (WGS) entry which is preliminary data.</text>
</comment>
<gene>
    <name evidence="6" type="ORF">CEURO_LOCUS14689</name>
</gene>
<dbReference type="AlphaFoldDB" id="A0A9P0ZG30"/>
<evidence type="ECO:0000259" key="5">
    <source>
        <dbReference type="Pfam" id="PF14372"/>
    </source>
</evidence>
<keyword evidence="2" id="KW-1133">Transmembrane helix</keyword>
<dbReference type="InterPro" id="IPR052035">
    <property type="entry name" value="ZnF_BED_domain_contain"/>
</dbReference>
<dbReference type="PANTHER" id="PTHR46481">
    <property type="entry name" value="ZINC FINGER BED DOMAIN-CONTAINING PROTEIN 4"/>
    <property type="match status" value="1"/>
</dbReference>
<name>A0A9P0ZG30_CUSEU</name>
<proteinExistence type="predicted"/>
<keyword evidence="3" id="KW-0732">Signal</keyword>
<dbReference type="GO" id="GO:0003677">
    <property type="term" value="F:DNA binding"/>
    <property type="evidence" value="ECO:0007669"/>
    <property type="project" value="UniProtKB-KW"/>
</dbReference>
<evidence type="ECO:0000259" key="4">
    <source>
        <dbReference type="Pfam" id="PF05699"/>
    </source>
</evidence>
<dbReference type="SUPFAM" id="SSF53098">
    <property type="entry name" value="Ribonuclease H-like"/>
    <property type="match status" value="1"/>
</dbReference>
<dbReference type="GO" id="GO:0046983">
    <property type="term" value="F:protein dimerization activity"/>
    <property type="evidence" value="ECO:0007669"/>
    <property type="project" value="InterPro"/>
</dbReference>
<dbReference type="OrthoDB" id="1745426at2759"/>